<dbReference type="GO" id="GO:0015095">
    <property type="term" value="F:magnesium ion transmembrane transporter activity"/>
    <property type="evidence" value="ECO:0007669"/>
    <property type="project" value="InterPro"/>
</dbReference>
<dbReference type="Gene3D" id="1.20.58.340">
    <property type="entry name" value="Magnesium transport protein CorA, transmembrane region"/>
    <property type="match status" value="2"/>
</dbReference>
<organism evidence="9">
    <name type="scientific">mine drainage metagenome</name>
    <dbReference type="NCBI Taxonomy" id="410659"/>
    <lineage>
        <taxon>unclassified sequences</taxon>
        <taxon>metagenomes</taxon>
        <taxon>ecological metagenomes</taxon>
    </lineage>
</organism>
<comment type="similarity">
    <text evidence="2">Belongs to the CorA metal ion transporter (MIT) (TC 1.A.35) family.</text>
</comment>
<keyword evidence="4" id="KW-1003">Cell membrane</keyword>
<proteinExistence type="inferred from homology"/>
<dbReference type="SUPFAM" id="SSF144083">
    <property type="entry name" value="Magnesium transport protein CorA, transmembrane region"/>
    <property type="match status" value="1"/>
</dbReference>
<dbReference type="InterPro" id="IPR004488">
    <property type="entry name" value="Mg/Co-transport_prot_CorA"/>
</dbReference>
<keyword evidence="5 8" id="KW-0812">Transmembrane</keyword>
<dbReference type="PANTHER" id="PTHR46494:SF1">
    <property type="entry name" value="CORA FAMILY METAL ION TRANSPORTER (EUROFUNG)"/>
    <property type="match status" value="1"/>
</dbReference>
<dbReference type="Pfam" id="PF01544">
    <property type="entry name" value="CorA"/>
    <property type="match status" value="1"/>
</dbReference>
<dbReference type="AlphaFoldDB" id="A0A1J5TA68"/>
<evidence type="ECO:0000256" key="1">
    <source>
        <dbReference type="ARBA" id="ARBA00004651"/>
    </source>
</evidence>
<evidence type="ECO:0000256" key="6">
    <source>
        <dbReference type="ARBA" id="ARBA00022989"/>
    </source>
</evidence>
<evidence type="ECO:0000313" key="9">
    <source>
        <dbReference type="EMBL" id="OIR17762.1"/>
    </source>
</evidence>
<dbReference type="FunFam" id="1.20.58.340:FF:000012">
    <property type="entry name" value="Magnesium transport protein CorA"/>
    <property type="match status" value="1"/>
</dbReference>
<dbReference type="GO" id="GO:0005886">
    <property type="term" value="C:plasma membrane"/>
    <property type="evidence" value="ECO:0007669"/>
    <property type="project" value="UniProtKB-SubCell"/>
</dbReference>
<evidence type="ECO:0000256" key="7">
    <source>
        <dbReference type="ARBA" id="ARBA00023136"/>
    </source>
</evidence>
<dbReference type="InterPro" id="IPR045861">
    <property type="entry name" value="CorA_cytoplasmic_dom"/>
</dbReference>
<dbReference type="GO" id="GO:0050897">
    <property type="term" value="F:cobalt ion binding"/>
    <property type="evidence" value="ECO:0007669"/>
    <property type="project" value="TreeGrafter"/>
</dbReference>
<evidence type="ECO:0000256" key="8">
    <source>
        <dbReference type="SAM" id="Phobius"/>
    </source>
</evidence>
<name>A0A1J5TA68_9ZZZZ</name>
<dbReference type="Gene3D" id="3.30.460.20">
    <property type="entry name" value="CorA soluble domain-like"/>
    <property type="match status" value="1"/>
</dbReference>
<evidence type="ECO:0000256" key="2">
    <source>
        <dbReference type="ARBA" id="ARBA00009765"/>
    </source>
</evidence>
<evidence type="ECO:0000256" key="3">
    <source>
        <dbReference type="ARBA" id="ARBA00022448"/>
    </source>
</evidence>
<protein>
    <submittedName>
        <fullName evidence="9">Magnesium transport protein CorA</fullName>
    </submittedName>
</protein>
<dbReference type="CDD" id="cd12828">
    <property type="entry name" value="TmCorA-like_1"/>
    <property type="match status" value="1"/>
</dbReference>
<dbReference type="InterPro" id="IPR002523">
    <property type="entry name" value="MgTranspt_CorA/ZnTranspt_ZntB"/>
</dbReference>
<dbReference type="GO" id="GO:0000287">
    <property type="term" value="F:magnesium ion binding"/>
    <property type="evidence" value="ECO:0007669"/>
    <property type="project" value="TreeGrafter"/>
</dbReference>
<feature type="transmembrane region" description="Helical" evidence="8">
    <location>
        <begin position="334"/>
        <end position="353"/>
    </location>
</feature>
<dbReference type="SUPFAM" id="SSF143865">
    <property type="entry name" value="CorA soluble domain-like"/>
    <property type="match status" value="1"/>
</dbReference>
<keyword evidence="3" id="KW-0813">Transport</keyword>
<dbReference type="NCBIfam" id="TIGR00383">
    <property type="entry name" value="corA"/>
    <property type="match status" value="1"/>
</dbReference>
<accession>A0A1J5TA68</accession>
<dbReference type="InterPro" id="IPR045863">
    <property type="entry name" value="CorA_TM1_TM2"/>
</dbReference>
<sequence length="362" mass="41812">MHKHKKVHTKKIGMPPGSLVHIGDIKLDSPIISMIEYDAVDLSERKLSNDELTMLKLDDYDSTGKKLWLNIHGVHDAALIKKIGDLFHLHPLVQEDILNTEQRPKIDEFDAYVFLEARSFYYHEASMSVSSEQISLVLGRNFLLTFQERPTGIFEPIRERLRASRAHIRELGVDYLAYSLLDSIVDQYFKVLEEVSDASEALEELLLHSPTNTELYSIHQLKHVSIELRRAVWPLREVINSLARNENDFFKPATMPYLRDVYDHTINFIESLESIRDSLSGMMDIYMASVSNRVNLEVRALTVVAMLFMPATLIAGIFGMNFHEMPWLADKDGFWWAMGLMVLIALVMVMIFWRRQWLGSKT</sequence>
<keyword evidence="7 8" id="KW-0472">Membrane</keyword>
<keyword evidence="6 8" id="KW-1133">Transmembrane helix</keyword>
<dbReference type="PANTHER" id="PTHR46494">
    <property type="entry name" value="CORA FAMILY METAL ION TRANSPORTER (EUROFUNG)"/>
    <property type="match status" value="1"/>
</dbReference>
<dbReference type="EMBL" id="MLJW01000004">
    <property type="protein sequence ID" value="OIR17762.1"/>
    <property type="molecule type" value="Genomic_DNA"/>
</dbReference>
<feature type="transmembrane region" description="Helical" evidence="8">
    <location>
        <begin position="300"/>
        <end position="322"/>
    </location>
</feature>
<dbReference type="GO" id="GO:0015087">
    <property type="term" value="F:cobalt ion transmembrane transporter activity"/>
    <property type="evidence" value="ECO:0007669"/>
    <property type="project" value="InterPro"/>
</dbReference>
<gene>
    <name evidence="9" type="primary">corA_1</name>
    <name evidence="9" type="ORF">GALL_19840</name>
</gene>
<evidence type="ECO:0000256" key="5">
    <source>
        <dbReference type="ARBA" id="ARBA00022692"/>
    </source>
</evidence>
<evidence type="ECO:0000256" key="4">
    <source>
        <dbReference type="ARBA" id="ARBA00022475"/>
    </source>
</evidence>
<comment type="caution">
    <text evidence="9">The sequence shown here is derived from an EMBL/GenBank/DDBJ whole genome shotgun (WGS) entry which is preliminary data.</text>
</comment>
<reference evidence="9" key="1">
    <citation type="submission" date="2016-10" db="EMBL/GenBank/DDBJ databases">
        <title>Sequence of Gallionella enrichment culture.</title>
        <authorList>
            <person name="Poehlein A."/>
            <person name="Muehling M."/>
            <person name="Daniel R."/>
        </authorList>
    </citation>
    <scope>NUCLEOTIDE SEQUENCE</scope>
</reference>
<comment type="subcellular location">
    <subcellularLocation>
        <location evidence="1">Cell membrane</location>
        <topology evidence="1">Multi-pass membrane protein</topology>
    </subcellularLocation>
</comment>